<keyword evidence="2" id="KW-0732">Signal</keyword>
<keyword evidence="5" id="KW-1185">Reference proteome</keyword>
<dbReference type="Pfam" id="PF18962">
    <property type="entry name" value="Por_Secre_tail"/>
    <property type="match status" value="1"/>
</dbReference>
<gene>
    <name evidence="4" type="ORF">HWI92_01895</name>
</gene>
<evidence type="ECO:0000256" key="1">
    <source>
        <dbReference type="SAM" id="MobiDB-lite"/>
    </source>
</evidence>
<dbReference type="RefSeq" id="WP_204660519.1">
    <property type="nucleotide sequence ID" value="NZ_CP056775.1"/>
</dbReference>
<evidence type="ECO:0000313" key="5">
    <source>
        <dbReference type="Proteomes" id="UP000612680"/>
    </source>
</evidence>
<evidence type="ECO:0000259" key="3">
    <source>
        <dbReference type="Pfam" id="PF18962"/>
    </source>
</evidence>
<feature type="region of interest" description="Disordered" evidence="1">
    <location>
        <begin position="114"/>
        <end position="135"/>
    </location>
</feature>
<evidence type="ECO:0000256" key="2">
    <source>
        <dbReference type="SAM" id="SignalP"/>
    </source>
</evidence>
<dbReference type="NCBIfam" id="TIGR04183">
    <property type="entry name" value="Por_Secre_tail"/>
    <property type="match status" value="1"/>
</dbReference>
<protein>
    <submittedName>
        <fullName evidence="4">T9SS type A sorting domain-containing protein</fullName>
    </submittedName>
</protein>
<feature type="domain" description="Secretion system C-terminal sorting" evidence="3">
    <location>
        <begin position="558"/>
        <end position="624"/>
    </location>
</feature>
<accession>A0ABX7I225</accession>
<dbReference type="Proteomes" id="UP000612680">
    <property type="component" value="Chromosome"/>
</dbReference>
<reference evidence="4 5" key="1">
    <citation type="submission" date="2020-06" db="EMBL/GenBank/DDBJ databases">
        <title>Dyadobacter sandarakinus sp. nov., isolated from the soil of the Arctic Yellow River Station.</title>
        <authorList>
            <person name="Zhang Y."/>
            <person name="Peng F."/>
        </authorList>
    </citation>
    <scope>NUCLEOTIDE SEQUENCE [LARGE SCALE GENOMIC DNA]</scope>
    <source>
        <strain evidence="4 5">Q3-56</strain>
    </source>
</reference>
<dbReference type="EMBL" id="CP056775">
    <property type="protein sequence ID" value="QRQ99757.1"/>
    <property type="molecule type" value="Genomic_DNA"/>
</dbReference>
<dbReference type="PANTHER" id="PTHR42754:SF1">
    <property type="entry name" value="LIPOPROTEIN"/>
    <property type="match status" value="1"/>
</dbReference>
<evidence type="ECO:0000313" key="4">
    <source>
        <dbReference type="EMBL" id="QRQ99757.1"/>
    </source>
</evidence>
<dbReference type="PANTHER" id="PTHR42754">
    <property type="entry name" value="ENDOGLUCANASE"/>
    <property type="match status" value="1"/>
</dbReference>
<sequence>MRRQLLQLGAICLFALHLNTAFAQKPTVKWDKTFAIGSLTKTIPAKDGGYLLAGRSSANAGFDKTENSKGGIDYWVIKIDKDGNKQWDKTFGGSGNDELTVAAATSDGGFILAGSSQSGSGGDKTEPAKPGNPVPQDIWIVKINSEGQKEWDRTIGTSNADGIIGIHEAVGGGYLLVAPTSGPPSGDKTASSVGGDNFVEEWIVKLSPNGLKLWDKIVGSGGLCRPVSSQILSDGGLLIGNVATYEGHDDKFNMMRVDSEGNMMWYRQLGGELLSECIDIKQSVDGGFLLGGYTTGDAIGDQSQTASGTDYWVIKTDSALNKIWDRVLGSVDTGDDENQYGYDYLYSITETTDGGVIAAGLSNSVEVGKDKTEPGLGGGADMWVVKLDASGATKWDKTIGGTSGDVAFSVLPASDGGYILAGYSGSPKNIYKSEDPKGAYDIWVLKIEETQPPLPVTLKSFSVAKESETAALTWETTSETNSDHFELQHSLDGKDWTELTSINAQGESKKMSFYNYTHTAPVFGSDNLYRLKMVDADGTFAYSKIQHVKFESDFEVVVYPNPASDVIMVKGLNQADITSVQWFNSGGRVISKVRSMNVPKISPGLYTVKIQAQGGSLFTSKVVVK</sequence>
<organism evidence="4 5">
    <name type="scientific">Dyadobacter sandarakinus</name>
    <dbReference type="NCBI Taxonomy" id="2747268"/>
    <lineage>
        <taxon>Bacteria</taxon>
        <taxon>Pseudomonadati</taxon>
        <taxon>Bacteroidota</taxon>
        <taxon>Cytophagia</taxon>
        <taxon>Cytophagales</taxon>
        <taxon>Spirosomataceae</taxon>
        <taxon>Dyadobacter</taxon>
    </lineage>
</organism>
<feature type="signal peptide" evidence="2">
    <location>
        <begin position="1"/>
        <end position="23"/>
    </location>
</feature>
<name>A0ABX7I225_9BACT</name>
<proteinExistence type="predicted"/>
<feature type="chain" id="PRO_5045108411" evidence="2">
    <location>
        <begin position="24"/>
        <end position="625"/>
    </location>
</feature>
<dbReference type="InterPro" id="IPR026444">
    <property type="entry name" value="Secre_tail"/>
</dbReference>